<dbReference type="PANTHER" id="PTHR11576">
    <property type="entry name" value="ZONA PELLUCIDA SPERM-BINDING PROTEIN 3"/>
    <property type="match status" value="1"/>
</dbReference>
<dbReference type="AlphaFoldDB" id="A0A8W8IGP4"/>
<feature type="domain" description="ZP-C" evidence="1">
    <location>
        <begin position="89"/>
        <end position="155"/>
    </location>
</feature>
<evidence type="ECO:0000313" key="3">
    <source>
        <dbReference type="Proteomes" id="UP000005408"/>
    </source>
</evidence>
<reference evidence="2" key="1">
    <citation type="submission" date="2022-08" db="UniProtKB">
        <authorList>
            <consortium name="EnsemblMetazoa"/>
        </authorList>
    </citation>
    <scope>IDENTIFICATION</scope>
    <source>
        <strain evidence="2">05x7-T-G4-1.051#20</strain>
    </source>
</reference>
<dbReference type="Pfam" id="PF00100">
    <property type="entry name" value="Zona_pellucida"/>
    <property type="match status" value="1"/>
</dbReference>
<protein>
    <recommendedName>
        <fullName evidence="1">ZP-C domain-containing protein</fullName>
    </recommendedName>
</protein>
<dbReference type="Gene3D" id="2.60.40.3210">
    <property type="entry name" value="Zona pellucida, ZP-N domain"/>
    <property type="match status" value="1"/>
</dbReference>
<name>A0A8W8IGP4_MAGGI</name>
<sequence>MDTRDTIARVLVDILAVTATVITTTSDNIAHTNEIIYAVHDPSHHLIVREYRFRVPVDCFLPRNEGSSGHYYHGHVTIPPAHHVTGSTHHTVHHRFYTDSSFQHPKSLYGSKVGDTVYVKAFTDVRDYNQNRTDCYTTPTSSSYSSLKYFIIQNG</sequence>
<dbReference type="InterPro" id="IPR055355">
    <property type="entry name" value="ZP-C"/>
</dbReference>
<dbReference type="Proteomes" id="UP000005408">
    <property type="component" value="Unassembled WGS sequence"/>
</dbReference>
<proteinExistence type="predicted"/>
<dbReference type="PANTHER" id="PTHR11576:SF22">
    <property type="entry name" value="ONCOPROTEIN INDUCED TRANSCRIPT 3"/>
    <property type="match status" value="1"/>
</dbReference>
<evidence type="ECO:0000259" key="1">
    <source>
        <dbReference type="Pfam" id="PF00100"/>
    </source>
</evidence>
<dbReference type="EnsemblMetazoa" id="G14201.1">
    <property type="protein sequence ID" value="G14201.1:cds"/>
    <property type="gene ID" value="G14201"/>
</dbReference>
<evidence type="ECO:0000313" key="2">
    <source>
        <dbReference type="EnsemblMetazoa" id="G14201.1:cds"/>
    </source>
</evidence>
<keyword evidence="3" id="KW-1185">Reference proteome</keyword>
<organism evidence="2 3">
    <name type="scientific">Magallana gigas</name>
    <name type="common">Pacific oyster</name>
    <name type="synonym">Crassostrea gigas</name>
    <dbReference type="NCBI Taxonomy" id="29159"/>
    <lineage>
        <taxon>Eukaryota</taxon>
        <taxon>Metazoa</taxon>
        <taxon>Spiralia</taxon>
        <taxon>Lophotrochozoa</taxon>
        <taxon>Mollusca</taxon>
        <taxon>Bivalvia</taxon>
        <taxon>Autobranchia</taxon>
        <taxon>Pteriomorphia</taxon>
        <taxon>Ostreida</taxon>
        <taxon>Ostreoidea</taxon>
        <taxon>Ostreidae</taxon>
        <taxon>Magallana</taxon>
    </lineage>
</organism>
<accession>A0A8W8IGP4</accession>